<organism evidence="2 3">
    <name type="scientific">Psychrobacter aquaticus CMS 56</name>
    <dbReference type="NCBI Taxonomy" id="1354303"/>
    <lineage>
        <taxon>Bacteria</taxon>
        <taxon>Pseudomonadati</taxon>
        <taxon>Pseudomonadota</taxon>
        <taxon>Gammaproteobacteria</taxon>
        <taxon>Moraxellales</taxon>
        <taxon>Moraxellaceae</taxon>
        <taxon>Psychrobacter</taxon>
    </lineage>
</organism>
<reference evidence="2 3" key="1">
    <citation type="journal article" date="2013" name="Genome Announc.">
        <title>Draft Genome Sequence of Psychrobacter aquaticus Strain CMS 56T, Isolated from a Cyanobacterial Mat Sample Collected from Water Bodies in the McMurdo Dry Valley Region of Antarctica.</title>
        <authorList>
            <person name="Reddy G.S."/>
            <person name="Ara S."/>
            <person name="Singh A."/>
            <person name="Kumar Pinnaka A."/>
            <person name="Shivaji S."/>
        </authorList>
    </citation>
    <scope>NUCLEOTIDE SEQUENCE [LARGE SCALE GENOMIC DNA]</scope>
    <source>
        <strain evidence="2 3">CMS 56</strain>
    </source>
</reference>
<accession>U4TAY1</accession>
<gene>
    <name evidence="2" type="ORF">M917_1370</name>
</gene>
<evidence type="ECO:0000256" key="1">
    <source>
        <dbReference type="SAM" id="MobiDB-lite"/>
    </source>
</evidence>
<proteinExistence type="predicted"/>
<dbReference type="Proteomes" id="UP000016761">
    <property type="component" value="Unassembled WGS sequence"/>
</dbReference>
<keyword evidence="3" id="KW-1185">Reference proteome</keyword>
<name>U4TAY1_9GAMM</name>
<evidence type="ECO:0000313" key="2">
    <source>
        <dbReference type="EMBL" id="ERL55633.1"/>
    </source>
</evidence>
<dbReference type="EMBL" id="AUSW01000025">
    <property type="protein sequence ID" value="ERL55633.1"/>
    <property type="molecule type" value="Genomic_DNA"/>
</dbReference>
<feature type="compositionally biased region" description="Polar residues" evidence="1">
    <location>
        <begin position="33"/>
        <end position="42"/>
    </location>
</feature>
<sequence length="42" mass="4851">MLNDQLLITKRISDESLKFSDDKIPKRSKPLNGFNSENDSQK</sequence>
<evidence type="ECO:0000313" key="3">
    <source>
        <dbReference type="Proteomes" id="UP000016761"/>
    </source>
</evidence>
<dbReference type="PATRIC" id="fig|1354303.4.peg.1352"/>
<comment type="caution">
    <text evidence="2">The sequence shown here is derived from an EMBL/GenBank/DDBJ whole genome shotgun (WGS) entry which is preliminary data.</text>
</comment>
<protein>
    <submittedName>
        <fullName evidence="2">Uncharacterized protein</fullName>
    </submittedName>
</protein>
<feature type="region of interest" description="Disordered" evidence="1">
    <location>
        <begin position="21"/>
        <end position="42"/>
    </location>
</feature>
<dbReference type="AlphaFoldDB" id="U4TAY1"/>